<feature type="region of interest" description="Disordered" evidence="1">
    <location>
        <begin position="1"/>
        <end position="20"/>
    </location>
</feature>
<dbReference type="Proteomes" id="UP000035366">
    <property type="component" value="Chromosome"/>
</dbReference>
<gene>
    <name evidence="2" type="ORF">ABB07_05350</name>
</gene>
<feature type="region of interest" description="Disordered" evidence="1">
    <location>
        <begin position="55"/>
        <end position="93"/>
    </location>
</feature>
<name>A0ABM5TEP0_9ACTN</name>
<feature type="compositionally biased region" description="Low complexity" evidence="1">
    <location>
        <begin position="72"/>
        <end position="93"/>
    </location>
</feature>
<evidence type="ECO:0000313" key="3">
    <source>
        <dbReference type="Proteomes" id="UP000035366"/>
    </source>
</evidence>
<organism evidence="2 3">
    <name type="scientific">Streptomyces incarnatus</name>
    <dbReference type="NCBI Taxonomy" id="665007"/>
    <lineage>
        <taxon>Bacteria</taxon>
        <taxon>Bacillati</taxon>
        <taxon>Actinomycetota</taxon>
        <taxon>Actinomycetes</taxon>
        <taxon>Kitasatosporales</taxon>
        <taxon>Streptomycetaceae</taxon>
        <taxon>Streptomyces</taxon>
    </lineage>
</organism>
<dbReference type="EMBL" id="CP011497">
    <property type="protein sequence ID" value="AKJ09467.1"/>
    <property type="molecule type" value="Genomic_DNA"/>
</dbReference>
<evidence type="ECO:0000256" key="1">
    <source>
        <dbReference type="SAM" id="MobiDB-lite"/>
    </source>
</evidence>
<evidence type="ECO:0000313" key="2">
    <source>
        <dbReference type="EMBL" id="AKJ09467.1"/>
    </source>
</evidence>
<keyword evidence="3" id="KW-1185">Reference proteome</keyword>
<sequence length="93" mass="9560">MYGTVRGLPAGRHYGPSTLSADRRTLHLTRLDVPRAESGVRGQATAVRRVTVLGAGAGTGTEPGHRGPVLIPGSPVGVPGPGTPTRSTVRISR</sequence>
<accession>A0ABM5TEP0</accession>
<protein>
    <submittedName>
        <fullName evidence="2">Uncharacterized protein</fullName>
    </submittedName>
</protein>
<proteinExistence type="predicted"/>
<reference evidence="2 3" key="1">
    <citation type="journal article" date="2015" name="ISME J.">
        <title>Draft Genome Sequence of Streptomyces incarnatus NRRL8089, which Produces the Nucleoside Antibiotic Sinefungin.</title>
        <authorList>
            <person name="Oshima K."/>
            <person name="Hattori M."/>
            <person name="Shimizu H."/>
            <person name="Fukuda K."/>
            <person name="Nemoto M."/>
            <person name="Inagaki K."/>
            <person name="Tamura T."/>
        </authorList>
    </citation>
    <scope>NUCLEOTIDE SEQUENCE [LARGE SCALE GENOMIC DNA]</scope>
    <source>
        <strain evidence="2 3">NRRL 8089</strain>
    </source>
</reference>